<comment type="caution">
    <text evidence="1">The sequence shown here is derived from an EMBL/GenBank/DDBJ whole genome shotgun (WGS) entry which is preliminary data.</text>
</comment>
<proteinExistence type="predicted"/>
<dbReference type="AlphaFoldDB" id="A0A2V3DRG2"/>
<keyword evidence="2" id="KW-1185">Reference proteome</keyword>
<dbReference type="EMBL" id="QHLZ01000005">
    <property type="protein sequence ID" value="PXA65574.1"/>
    <property type="molecule type" value="Genomic_DNA"/>
</dbReference>
<evidence type="ECO:0000313" key="1">
    <source>
        <dbReference type="EMBL" id="PXA65574.1"/>
    </source>
</evidence>
<accession>A0A2V3DRG2</accession>
<name>A0A2V3DRG2_9MICC</name>
<sequence>MTTIFTHKSRVERPQVKLRTIQDQDAPVLHRPLQDSEAAISTVSVHSGSQRRLPWSIDEPRCSSLVLAVIDKARNAMTGTS</sequence>
<reference evidence="1 2" key="1">
    <citation type="submission" date="2018-05" db="EMBL/GenBank/DDBJ databases">
        <title>Genetic diversity of glacier-inhabiting Cryobacterium bacteria in China and description of Cryobacterium mengkeensis sp. nov. and Arthrobacter glacialis sp. nov.</title>
        <authorList>
            <person name="Liu Q."/>
            <person name="Xin Y.-H."/>
        </authorList>
    </citation>
    <scope>NUCLEOTIDE SEQUENCE [LARGE SCALE GENOMIC DNA]</scope>
    <source>
        <strain evidence="1 2">GP3</strain>
    </source>
</reference>
<gene>
    <name evidence="1" type="ORF">CVS29_10145</name>
</gene>
<organism evidence="1 2">
    <name type="scientific">Arthrobacter psychrochitiniphilus</name>
    <dbReference type="NCBI Taxonomy" id="291045"/>
    <lineage>
        <taxon>Bacteria</taxon>
        <taxon>Bacillati</taxon>
        <taxon>Actinomycetota</taxon>
        <taxon>Actinomycetes</taxon>
        <taxon>Micrococcales</taxon>
        <taxon>Micrococcaceae</taxon>
        <taxon>Arthrobacter</taxon>
    </lineage>
</organism>
<evidence type="ECO:0000313" key="2">
    <source>
        <dbReference type="Proteomes" id="UP000246303"/>
    </source>
</evidence>
<dbReference type="Proteomes" id="UP000246303">
    <property type="component" value="Unassembled WGS sequence"/>
</dbReference>
<protein>
    <submittedName>
        <fullName evidence="1">Uncharacterized protein</fullName>
    </submittedName>
</protein>